<feature type="transmembrane region" description="Helical" evidence="2">
    <location>
        <begin position="163"/>
        <end position="182"/>
    </location>
</feature>
<gene>
    <name evidence="3" type="ORF">GSOID_T00021407001</name>
</gene>
<keyword evidence="2" id="KW-0472">Membrane</keyword>
<evidence type="ECO:0000256" key="2">
    <source>
        <dbReference type="SAM" id="Phobius"/>
    </source>
</evidence>
<feature type="region of interest" description="Disordered" evidence="1">
    <location>
        <begin position="309"/>
        <end position="337"/>
    </location>
</feature>
<name>E4YD76_OIKDI</name>
<feature type="compositionally biased region" description="Low complexity" evidence="1">
    <location>
        <begin position="10"/>
        <end position="22"/>
    </location>
</feature>
<evidence type="ECO:0000313" key="3">
    <source>
        <dbReference type="EMBL" id="CBY33487.1"/>
    </source>
</evidence>
<dbReference type="Proteomes" id="UP000011014">
    <property type="component" value="Unassembled WGS sequence"/>
</dbReference>
<protein>
    <submittedName>
        <fullName evidence="3">Uncharacterized protein</fullName>
    </submittedName>
</protein>
<sequence length="337" mass="38816">MSDAEKSFQESEISASESSAKQKITRRFSRKDSLNGPRTTTIWKRSPSRWKDDKDNLQINLLEDNDDISLASRETDTLASDLFKKPSRSYAGDTPRSNLELSFRSNLPESVDDYSVIDHVKGNFSARLDSEKGDTGEFKSTENVYTEFFHDVRLRKEFTWDGIWPLIYTALISIGVEVYREYLNNNFESGYDIYTMRIVSVFSILMILVYVAIMYHGSYPLMIALSVMVIVNNFVCVQAAIYDIIGFGTSFREKDIDARYQQFLKYYLANILNPPLVLFQLNALRYTFLNIHAWRLGAIKFDKNRRNCREQNESSSEDSSDEIEEAGSPLRPTETAL</sequence>
<accession>E4YD76</accession>
<dbReference type="EMBL" id="FN654422">
    <property type="protein sequence ID" value="CBY33487.1"/>
    <property type="molecule type" value="Genomic_DNA"/>
</dbReference>
<keyword evidence="2" id="KW-0812">Transmembrane</keyword>
<feature type="transmembrane region" description="Helical" evidence="2">
    <location>
        <begin position="194"/>
        <end position="215"/>
    </location>
</feature>
<feature type="transmembrane region" description="Helical" evidence="2">
    <location>
        <begin position="221"/>
        <end position="245"/>
    </location>
</feature>
<evidence type="ECO:0000256" key="1">
    <source>
        <dbReference type="SAM" id="MobiDB-lite"/>
    </source>
</evidence>
<proteinExistence type="predicted"/>
<dbReference type="AlphaFoldDB" id="E4YD76"/>
<reference evidence="3" key="1">
    <citation type="journal article" date="2010" name="Science">
        <title>Plasticity of animal genome architecture unmasked by rapid evolution of a pelagic tunicate.</title>
        <authorList>
            <person name="Denoeud F."/>
            <person name="Henriet S."/>
            <person name="Mungpakdee S."/>
            <person name="Aury J.M."/>
            <person name="Da Silva C."/>
            <person name="Brinkmann H."/>
            <person name="Mikhaleva J."/>
            <person name="Olsen L.C."/>
            <person name="Jubin C."/>
            <person name="Canestro C."/>
            <person name="Bouquet J.M."/>
            <person name="Danks G."/>
            <person name="Poulain J."/>
            <person name="Campsteijn C."/>
            <person name="Adamski M."/>
            <person name="Cross I."/>
            <person name="Yadetie F."/>
            <person name="Muffato M."/>
            <person name="Louis A."/>
            <person name="Butcher S."/>
            <person name="Tsagkogeorga G."/>
            <person name="Konrad A."/>
            <person name="Singh S."/>
            <person name="Jensen M.F."/>
            <person name="Cong E.H."/>
            <person name="Eikeseth-Otteraa H."/>
            <person name="Noel B."/>
            <person name="Anthouard V."/>
            <person name="Porcel B.M."/>
            <person name="Kachouri-Lafond R."/>
            <person name="Nishino A."/>
            <person name="Ugolini M."/>
            <person name="Chourrout P."/>
            <person name="Nishida H."/>
            <person name="Aasland R."/>
            <person name="Huzurbazar S."/>
            <person name="Westhof E."/>
            <person name="Delsuc F."/>
            <person name="Lehrach H."/>
            <person name="Reinhardt R."/>
            <person name="Weissenbach J."/>
            <person name="Roy S.W."/>
            <person name="Artiguenave F."/>
            <person name="Postlethwait J.H."/>
            <person name="Manak J.R."/>
            <person name="Thompson E.M."/>
            <person name="Jaillon O."/>
            <person name="Du Pasquier L."/>
            <person name="Boudinot P."/>
            <person name="Liberles D.A."/>
            <person name="Volff J.N."/>
            <person name="Philippe H."/>
            <person name="Lenhard B."/>
            <person name="Roest Crollius H."/>
            <person name="Wincker P."/>
            <person name="Chourrout D."/>
        </authorList>
    </citation>
    <scope>NUCLEOTIDE SEQUENCE [LARGE SCALE GENOMIC DNA]</scope>
</reference>
<keyword evidence="2" id="KW-1133">Transmembrane helix</keyword>
<organism evidence="3">
    <name type="scientific">Oikopleura dioica</name>
    <name type="common">Tunicate</name>
    <dbReference type="NCBI Taxonomy" id="34765"/>
    <lineage>
        <taxon>Eukaryota</taxon>
        <taxon>Metazoa</taxon>
        <taxon>Chordata</taxon>
        <taxon>Tunicata</taxon>
        <taxon>Appendicularia</taxon>
        <taxon>Copelata</taxon>
        <taxon>Oikopleuridae</taxon>
        <taxon>Oikopleura</taxon>
    </lineage>
</organism>
<feature type="compositionally biased region" description="Acidic residues" evidence="1">
    <location>
        <begin position="315"/>
        <end position="325"/>
    </location>
</feature>
<feature type="region of interest" description="Disordered" evidence="1">
    <location>
        <begin position="1"/>
        <end position="51"/>
    </location>
</feature>